<evidence type="ECO:0000313" key="5">
    <source>
        <dbReference type="EMBL" id="KJA28847.1"/>
    </source>
</evidence>
<dbReference type="OMA" id="ITYALIM"/>
<evidence type="ECO:0000256" key="2">
    <source>
        <dbReference type="ARBA" id="ARBA00022741"/>
    </source>
</evidence>
<gene>
    <name evidence="5" type="ORF">HYPSUDRAFT_197001</name>
</gene>
<keyword evidence="1" id="KW-0418">Kinase</keyword>
<organism evidence="5 6">
    <name type="scientific">Hypholoma sublateritium (strain FD-334 SS-4)</name>
    <dbReference type="NCBI Taxonomy" id="945553"/>
    <lineage>
        <taxon>Eukaryota</taxon>
        <taxon>Fungi</taxon>
        <taxon>Dikarya</taxon>
        <taxon>Basidiomycota</taxon>
        <taxon>Agaricomycotina</taxon>
        <taxon>Agaricomycetes</taxon>
        <taxon>Agaricomycetidae</taxon>
        <taxon>Agaricales</taxon>
        <taxon>Agaricineae</taxon>
        <taxon>Strophariaceae</taxon>
        <taxon>Hypholoma</taxon>
    </lineage>
</organism>
<protein>
    <recommendedName>
        <fullName evidence="4">Protein kinase domain-containing protein</fullName>
    </recommendedName>
</protein>
<dbReference type="SUPFAM" id="SSF56112">
    <property type="entry name" value="Protein kinase-like (PK-like)"/>
    <property type="match status" value="1"/>
</dbReference>
<keyword evidence="2" id="KW-0547">Nucleotide-binding</keyword>
<reference evidence="6" key="1">
    <citation type="submission" date="2014-04" db="EMBL/GenBank/DDBJ databases">
        <title>Evolutionary Origins and Diversification of the Mycorrhizal Mutualists.</title>
        <authorList>
            <consortium name="DOE Joint Genome Institute"/>
            <consortium name="Mycorrhizal Genomics Consortium"/>
            <person name="Kohler A."/>
            <person name="Kuo A."/>
            <person name="Nagy L.G."/>
            <person name="Floudas D."/>
            <person name="Copeland A."/>
            <person name="Barry K.W."/>
            <person name="Cichocki N."/>
            <person name="Veneault-Fourrey C."/>
            <person name="LaButti K."/>
            <person name="Lindquist E.A."/>
            <person name="Lipzen A."/>
            <person name="Lundell T."/>
            <person name="Morin E."/>
            <person name="Murat C."/>
            <person name="Riley R."/>
            <person name="Ohm R."/>
            <person name="Sun H."/>
            <person name="Tunlid A."/>
            <person name="Henrissat B."/>
            <person name="Grigoriev I.V."/>
            <person name="Hibbett D.S."/>
            <person name="Martin F."/>
        </authorList>
    </citation>
    <scope>NUCLEOTIDE SEQUENCE [LARGE SCALE GENOMIC DNA]</scope>
    <source>
        <strain evidence="6">FD-334 SS-4</strain>
    </source>
</reference>
<name>A0A0D2LLK0_HYPSF</name>
<dbReference type="InterPro" id="IPR000719">
    <property type="entry name" value="Prot_kinase_dom"/>
</dbReference>
<dbReference type="InterPro" id="IPR050117">
    <property type="entry name" value="MAPK"/>
</dbReference>
<evidence type="ECO:0000256" key="1">
    <source>
        <dbReference type="ARBA" id="ARBA00022527"/>
    </source>
</evidence>
<dbReference type="PANTHER" id="PTHR24055">
    <property type="entry name" value="MITOGEN-ACTIVATED PROTEIN KINASE"/>
    <property type="match status" value="1"/>
</dbReference>
<keyword evidence="3" id="KW-0067">ATP-binding</keyword>
<dbReference type="Proteomes" id="UP000054270">
    <property type="component" value="Unassembled WGS sequence"/>
</dbReference>
<proteinExistence type="predicted"/>
<keyword evidence="1" id="KW-0808">Transferase</keyword>
<dbReference type="Gene3D" id="1.10.510.10">
    <property type="entry name" value="Transferase(Phosphotransferase) domain 1"/>
    <property type="match status" value="1"/>
</dbReference>
<dbReference type="STRING" id="945553.A0A0D2LLK0"/>
<keyword evidence="6" id="KW-1185">Reference proteome</keyword>
<evidence type="ECO:0000256" key="3">
    <source>
        <dbReference type="ARBA" id="ARBA00022840"/>
    </source>
</evidence>
<dbReference type="GO" id="GO:0004674">
    <property type="term" value="F:protein serine/threonine kinase activity"/>
    <property type="evidence" value="ECO:0007669"/>
    <property type="project" value="UniProtKB-KW"/>
</dbReference>
<evidence type="ECO:0000259" key="4">
    <source>
        <dbReference type="PROSITE" id="PS50011"/>
    </source>
</evidence>
<dbReference type="OrthoDB" id="2158884at2759"/>
<dbReference type="PROSITE" id="PS50011">
    <property type="entry name" value="PROTEIN_KINASE_DOM"/>
    <property type="match status" value="1"/>
</dbReference>
<dbReference type="AlphaFoldDB" id="A0A0D2LLK0"/>
<accession>A0A0D2LLK0</accession>
<sequence length="409" mass="45340">MTSQNLPLPLYAPPVVGEQCSVIGSRILAYNEDDQTVPVVFQRKYTVIKVLNYSRGPGCASTVSLCAWHTPASLNPSLPPLNKRPRYGEGNQIVVVKSRLNGGLQRDETKLTELKTLRDMPLHDNVIALYDFFFTFYEPPQLHLVLGNMEGNLYQLIRTRRGRALAGGLVSSITHQIALGLNHIHEHNYFHFNLCPENILVTSTGLYDYAEVPVSPNSNLSPASSKQKDVLVTIKISGFNLACRKGSKAPDMHAGFSWYSSPEVLLGDTDYSTPVDMWAFGAIIGEALRLQPMFPGHEGPLQVVRIAEMLGAPPKFSRYDMNGQPADGGQWPVGNILAARAGITFPKIQAQPLSSLFAPTTPASLILMTRKLLMYDPQNRLTSKQCLEHAYFRETEPYRTIPPDYQVAS</sequence>
<dbReference type="GO" id="GO:0005524">
    <property type="term" value="F:ATP binding"/>
    <property type="evidence" value="ECO:0007669"/>
    <property type="project" value="UniProtKB-KW"/>
</dbReference>
<dbReference type="Pfam" id="PF00069">
    <property type="entry name" value="Pkinase"/>
    <property type="match status" value="1"/>
</dbReference>
<evidence type="ECO:0000313" key="6">
    <source>
        <dbReference type="Proteomes" id="UP000054270"/>
    </source>
</evidence>
<dbReference type="InterPro" id="IPR011009">
    <property type="entry name" value="Kinase-like_dom_sf"/>
</dbReference>
<dbReference type="EMBL" id="KN817520">
    <property type="protein sequence ID" value="KJA28847.1"/>
    <property type="molecule type" value="Genomic_DNA"/>
</dbReference>
<feature type="domain" description="Protein kinase" evidence="4">
    <location>
        <begin position="49"/>
        <end position="392"/>
    </location>
</feature>
<keyword evidence="1" id="KW-0723">Serine/threonine-protein kinase</keyword>